<accession>A0A1S6HSP2</accession>
<dbReference type="AlphaFoldDB" id="A0A1S6HSP2"/>
<dbReference type="EMBL" id="CP014782">
    <property type="protein sequence ID" value="AQS38587.1"/>
    <property type="molecule type" value="Genomic_DNA"/>
</dbReference>
<dbReference type="OrthoDB" id="6266939at2"/>
<protein>
    <submittedName>
        <fullName evidence="1">Uncharacterized protein</fullName>
    </submittedName>
</protein>
<reference evidence="1 2" key="1">
    <citation type="submission" date="2016-03" db="EMBL/GenBank/DDBJ databases">
        <title>Complete genome sequence of Shewanella psychrophila WP2, a deep sea bacterium isolated from west Pacific sediment.</title>
        <authorList>
            <person name="Xu G."/>
            <person name="Jian H."/>
        </authorList>
    </citation>
    <scope>NUCLEOTIDE SEQUENCE [LARGE SCALE GENOMIC DNA]</scope>
    <source>
        <strain evidence="1 2">WP2</strain>
    </source>
</reference>
<name>A0A1S6HSP2_9GAMM</name>
<evidence type="ECO:0000313" key="2">
    <source>
        <dbReference type="Proteomes" id="UP000189545"/>
    </source>
</evidence>
<evidence type="ECO:0000313" key="1">
    <source>
        <dbReference type="EMBL" id="AQS38587.1"/>
    </source>
</evidence>
<organism evidence="1 2">
    <name type="scientific">Shewanella psychrophila</name>
    <dbReference type="NCBI Taxonomy" id="225848"/>
    <lineage>
        <taxon>Bacteria</taxon>
        <taxon>Pseudomonadati</taxon>
        <taxon>Pseudomonadota</taxon>
        <taxon>Gammaproteobacteria</taxon>
        <taxon>Alteromonadales</taxon>
        <taxon>Shewanellaceae</taxon>
        <taxon>Shewanella</taxon>
    </lineage>
</organism>
<dbReference type="KEGG" id="spsw:Sps_03460"/>
<dbReference type="Proteomes" id="UP000189545">
    <property type="component" value="Chromosome"/>
</dbReference>
<dbReference type="STRING" id="225848.Sps_03460"/>
<sequence>MDKTLAAMLARADADPQQGLLTPLVDEALGVVNDVALSYSEKQQQIDTLQQQAKGRELELFGEVWESLHVITPLEEIAAADGEQSIGKPK</sequence>
<proteinExistence type="predicted"/>
<gene>
    <name evidence="1" type="ORF">Sps_03460</name>
</gene>
<keyword evidence="2" id="KW-1185">Reference proteome</keyword>
<dbReference type="RefSeq" id="WP_077753604.1">
    <property type="nucleotide sequence ID" value="NZ_CP014782.1"/>
</dbReference>